<keyword evidence="6 9" id="KW-1133">Transmembrane helix</keyword>
<accession>D8PQ23</accession>
<dbReference type="PROSITE" id="PS50893">
    <property type="entry name" value="ABC_TRANSPORTER_2"/>
    <property type="match status" value="1"/>
</dbReference>
<evidence type="ECO:0000256" key="4">
    <source>
        <dbReference type="ARBA" id="ARBA00022741"/>
    </source>
</evidence>
<protein>
    <recommendedName>
        <fullName evidence="14">ABC transporter</fullName>
    </recommendedName>
</protein>
<dbReference type="PANTHER" id="PTHR43394">
    <property type="entry name" value="ATP-DEPENDENT PERMEASE MDL1, MITOCHONDRIAL"/>
    <property type="match status" value="1"/>
</dbReference>
<evidence type="ECO:0000256" key="6">
    <source>
        <dbReference type="ARBA" id="ARBA00022989"/>
    </source>
</evidence>
<dbReference type="SMART" id="SM00382">
    <property type="entry name" value="AAA"/>
    <property type="match status" value="1"/>
</dbReference>
<keyword evidence="3 9" id="KW-0812">Transmembrane</keyword>
<dbReference type="InterPro" id="IPR003593">
    <property type="entry name" value="AAA+_ATPase"/>
</dbReference>
<evidence type="ECO:0000256" key="7">
    <source>
        <dbReference type="ARBA" id="ARBA00023136"/>
    </source>
</evidence>
<evidence type="ECO:0000313" key="13">
    <source>
        <dbReference type="Proteomes" id="UP000007431"/>
    </source>
</evidence>
<dbReference type="STRING" id="578458.D8PQ23"/>
<feature type="transmembrane region" description="Helical" evidence="9">
    <location>
        <begin position="20"/>
        <end position="44"/>
    </location>
</feature>
<feature type="transmembrane region" description="Helical" evidence="9">
    <location>
        <begin position="207"/>
        <end position="229"/>
    </location>
</feature>
<evidence type="ECO:0000256" key="9">
    <source>
        <dbReference type="SAM" id="Phobius"/>
    </source>
</evidence>
<dbReference type="HOGENOM" id="CLU_000604_84_3_1"/>
<dbReference type="GO" id="GO:0005524">
    <property type="term" value="F:ATP binding"/>
    <property type="evidence" value="ECO:0007669"/>
    <property type="project" value="UniProtKB-KW"/>
</dbReference>
<dbReference type="GO" id="GO:0005743">
    <property type="term" value="C:mitochondrial inner membrane"/>
    <property type="evidence" value="ECO:0007669"/>
    <property type="project" value="TreeGrafter"/>
</dbReference>
<dbReference type="InterPro" id="IPR017871">
    <property type="entry name" value="ABC_transporter-like_CS"/>
</dbReference>
<dbReference type="SUPFAM" id="SSF90123">
    <property type="entry name" value="ABC transporter transmembrane region"/>
    <property type="match status" value="1"/>
</dbReference>
<dbReference type="VEuPathDB" id="FungiDB:SCHCODRAFT_02622103"/>
<feature type="compositionally biased region" description="Basic and acidic residues" evidence="8">
    <location>
        <begin position="568"/>
        <end position="584"/>
    </location>
</feature>
<dbReference type="GO" id="GO:0090374">
    <property type="term" value="P:oligopeptide export from mitochondrion"/>
    <property type="evidence" value="ECO:0007669"/>
    <property type="project" value="TreeGrafter"/>
</dbReference>
<evidence type="ECO:0000259" key="11">
    <source>
        <dbReference type="PROSITE" id="PS50929"/>
    </source>
</evidence>
<dbReference type="AlphaFoldDB" id="D8PQ23"/>
<keyword evidence="2" id="KW-0813">Transport</keyword>
<dbReference type="FunFam" id="3.40.50.300:FF:000604">
    <property type="entry name" value="ABC transporter B family member 28"/>
    <property type="match status" value="1"/>
</dbReference>
<dbReference type="PROSITE" id="PS00211">
    <property type="entry name" value="ABC_TRANSPORTER_1"/>
    <property type="match status" value="1"/>
</dbReference>
<evidence type="ECO:0000256" key="1">
    <source>
        <dbReference type="ARBA" id="ARBA00004141"/>
    </source>
</evidence>
<evidence type="ECO:0000256" key="8">
    <source>
        <dbReference type="SAM" id="MobiDB-lite"/>
    </source>
</evidence>
<dbReference type="SUPFAM" id="SSF52540">
    <property type="entry name" value="P-loop containing nucleoside triphosphate hydrolases"/>
    <property type="match status" value="1"/>
</dbReference>
<dbReference type="FunCoup" id="D8PQ23">
    <property type="interactions" value="147"/>
</dbReference>
<dbReference type="InterPro" id="IPR027417">
    <property type="entry name" value="P-loop_NTPase"/>
</dbReference>
<dbReference type="Gene3D" id="1.20.1560.10">
    <property type="entry name" value="ABC transporter type 1, transmembrane domain"/>
    <property type="match status" value="1"/>
</dbReference>
<feature type="domain" description="ABC transmembrane type-1" evidence="11">
    <location>
        <begin position="1"/>
        <end position="272"/>
    </location>
</feature>
<feature type="domain" description="ABC transporter" evidence="10">
    <location>
        <begin position="304"/>
        <end position="539"/>
    </location>
</feature>
<dbReference type="Pfam" id="PF00664">
    <property type="entry name" value="ABC_membrane"/>
    <property type="match status" value="1"/>
</dbReference>
<evidence type="ECO:0000256" key="3">
    <source>
        <dbReference type="ARBA" id="ARBA00022692"/>
    </source>
</evidence>
<dbReference type="GO" id="GO:0015421">
    <property type="term" value="F:ABC-type oligopeptide transporter activity"/>
    <property type="evidence" value="ECO:0007669"/>
    <property type="project" value="TreeGrafter"/>
</dbReference>
<sequence>MSVPLTIGRLIDVFATPGAAIPFGLSLPTASAILVLLFTVGAVANAGRAVIMRLAGQRIIAGLRKRTYAAALRQDVDHIERHEGDIVSRLAVDSSIVGDSLTQNLSDGLRSIVQAGVGLGAMFYISPTLTMLMLAIVPPISLGAVFYGRYLKKLSHRTQEAIGDMTKTSGEALAALRTVQSFNAYPREERRFDERVNRILTLARQEAVASGIFFGSTGWSGNLTVLGLLGYGGTLVSAGTITVGDLTSLLLYTVYVGGGLQMLTTFFSSIMRGVGAAQRVFELLDRPPVIPPDVPGVPKHPPPVKFEGVRFEYPARPGVDVLRGFDLEVQAGESVAIVGPSGGGKSSVHALLLRFFDPVEGRVLYGDVDVRRLPVNAWRSRIGVVPQDPVLFSGTVAENIAYGWDDAPREAIEAAARAANCEFVWGMPQGFDTPISRLSLSGGQRQRLAIARALLRRPAILALDEATSSLDAGSEERVNDAIDRILRDRQTTCLFVAHRLSTIARAERIVVLEGGRIAESGTYRELVRRPDSRFRALMAAQLDALDGRRTKEEVEHMAGEEEDEGLGEDEKVEGKEALVEEQRR</sequence>
<dbReference type="eggNOG" id="KOG0058">
    <property type="taxonomic scope" value="Eukaryota"/>
</dbReference>
<organism evidence="13">
    <name type="scientific">Schizophyllum commune (strain H4-8 / FGSC 9210)</name>
    <name type="common">Split gill fungus</name>
    <dbReference type="NCBI Taxonomy" id="578458"/>
    <lineage>
        <taxon>Eukaryota</taxon>
        <taxon>Fungi</taxon>
        <taxon>Dikarya</taxon>
        <taxon>Basidiomycota</taxon>
        <taxon>Agaricomycotina</taxon>
        <taxon>Agaricomycetes</taxon>
        <taxon>Agaricomycetidae</taxon>
        <taxon>Agaricales</taxon>
        <taxon>Schizophyllaceae</taxon>
        <taxon>Schizophyllum</taxon>
    </lineage>
</organism>
<dbReference type="EMBL" id="GL377302">
    <property type="protein sequence ID" value="EFJ03038.1"/>
    <property type="molecule type" value="Genomic_DNA"/>
</dbReference>
<feature type="region of interest" description="Disordered" evidence="8">
    <location>
        <begin position="548"/>
        <end position="584"/>
    </location>
</feature>
<evidence type="ECO:0000256" key="2">
    <source>
        <dbReference type="ARBA" id="ARBA00022448"/>
    </source>
</evidence>
<dbReference type="InParanoid" id="D8PQ23"/>
<dbReference type="Pfam" id="PF00005">
    <property type="entry name" value="ABC_tran"/>
    <property type="match status" value="1"/>
</dbReference>
<comment type="subcellular location">
    <subcellularLocation>
        <location evidence="1">Membrane</location>
        <topology evidence="1">Multi-pass membrane protein</topology>
    </subcellularLocation>
</comment>
<keyword evidence="5" id="KW-0067">ATP-binding</keyword>
<dbReference type="InterPro" id="IPR011527">
    <property type="entry name" value="ABC1_TM_dom"/>
</dbReference>
<dbReference type="InterPro" id="IPR039421">
    <property type="entry name" value="Type_1_exporter"/>
</dbReference>
<dbReference type="Proteomes" id="UP000007431">
    <property type="component" value="Unassembled WGS sequence"/>
</dbReference>
<evidence type="ECO:0000259" key="10">
    <source>
        <dbReference type="PROSITE" id="PS50893"/>
    </source>
</evidence>
<dbReference type="OMA" id="MYTGHTL"/>
<dbReference type="InterPro" id="IPR003439">
    <property type="entry name" value="ABC_transporter-like_ATP-bd"/>
</dbReference>
<gene>
    <name evidence="12" type="ORF">SCHCODRAFT_71878</name>
</gene>
<proteinExistence type="predicted"/>
<dbReference type="GO" id="GO:0016887">
    <property type="term" value="F:ATP hydrolysis activity"/>
    <property type="evidence" value="ECO:0007669"/>
    <property type="project" value="InterPro"/>
</dbReference>
<keyword evidence="4" id="KW-0547">Nucleotide-binding</keyword>
<feature type="transmembrane region" description="Helical" evidence="9">
    <location>
        <begin position="131"/>
        <end position="150"/>
    </location>
</feature>
<keyword evidence="7 9" id="KW-0472">Membrane</keyword>
<dbReference type="PROSITE" id="PS50929">
    <property type="entry name" value="ABC_TM1F"/>
    <property type="match status" value="1"/>
</dbReference>
<dbReference type="CDD" id="cd18573">
    <property type="entry name" value="ABC_6TM_ABCB10_like"/>
    <property type="match status" value="1"/>
</dbReference>
<name>D8PQ23_SCHCM</name>
<dbReference type="Gene3D" id="3.40.50.300">
    <property type="entry name" value="P-loop containing nucleotide triphosphate hydrolases"/>
    <property type="match status" value="1"/>
</dbReference>
<evidence type="ECO:0008006" key="14">
    <source>
        <dbReference type="Google" id="ProtNLM"/>
    </source>
</evidence>
<dbReference type="PANTHER" id="PTHR43394:SF1">
    <property type="entry name" value="ATP-BINDING CASSETTE SUB-FAMILY B MEMBER 10, MITOCHONDRIAL"/>
    <property type="match status" value="1"/>
</dbReference>
<feature type="transmembrane region" description="Helical" evidence="9">
    <location>
        <begin position="249"/>
        <end position="270"/>
    </location>
</feature>
<reference evidence="12 13" key="1">
    <citation type="journal article" date="2010" name="Nat. Biotechnol.">
        <title>Genome sequence of the model mushroom Schizophyllum commune.</title>
        <authorList>
            <person name="Ohm R.A."/>
            <person name="de Jong J.F."/>
            <person name="Lugones L.G."/>
            <person name="Aerts A."/>
            <person name="Kothe E."/>
            <person name="Stajich J.E."/>
            <person name="de Vries R.P."/>
            <person name="Record E."/>
            <person name="Levasseur A."/>
            <person name="Baker S.E."/>
            <person name="Bartholomew K.A."/>
            <person name="Coutinho P.M."/>
            <person name="Erdmann S."/>
            <person name="Fowler T.J."/>
            <person name="Gathman A.C."/>
            <person name="Lombard V."/>
            <person name="Henrissat B."/>
            <person name="Knabe N."/>
            <person name="Kuees U."/>
            <person name="Lilly W.W."/>
            <person name="Lindquist E."/>
            <person name="Lucas S."/>
            <person name="Magnuson J.K."/>
            <person name="Piumi F."/>
            <person name="Raudaskoski M."/>
            <person name="Salamov A."/>
            <person name="Schmutz J."/>
            <person name="Schwarze F.W.M.R."/>
            <person name="vanKuyk P.A."/>
            <person name="Horton J.S."/>
            <person name="Grigoriev I.V."/>
            <person name="Woesten H.A.B."/>
        </authorList>
    </citation>
    <scope>NUCLEOTIDE SEQUENCE [LARGE SCALE GENOMIC DNA]</scope>
    <source>
        <strain evidence="13">H4-8 / FGSC 9210</strain>
    </source>
</reference>
<feature type="compositionally biased region" description="Basic and acidic residues" evidence="8">
    <location>
        <begin position="548"/>
        <end position="559"/>
    </location>
</feature>
<evidence type="ECO:0000256" key="5">
    <source>
        <dbReference type="ARBA" id="ARBA00022840"/>
    </source>
</evidence>
<keyword evidence="13" id="KW-1185">Reference proteome</keyword>
<dbReference type="FunFam" id="1.20.1560.10:FF:000058">
    <property type="entry name" value="ABC transporter B family member 25"/>
    <property type="match status" value="1"/>
</dbReference>
<dbReference type="InterPro" id="IPR036640">
    <property type="entry name" value="ABC1_TM_sf"/>
</dbReference>
<evidence type="ECO:0000313" key="12">
    <source>
        <dbReference type="EMBL" id="EFJ03038.1"/>
    </source>
</evidence>